<evidence type="ECO:0000256" key="1">
    <source>
        <dbReference type="SAM" id="MobiDB-lite"/>
    </source>
</evidence>
<proteinExistence type="predicted"/>
<dbReference type="AlphaFoldDB" id="A0AAD6U4I9"/>
<keyword evidence="3" id="KW-1185">Reference proteome</keyword>
<sequence length="546" mass="58290">MADTEFRAPSREPTFVRPLDASSRRRPHTSRDSAAASTRSWVLMNQQTPPPPVEPIPIPEPVPALASRPLPEPPQQVDESESEHMAVHLPSADGLGYQWTAGRTAKARDGKGFVGGFVTGLRRLPRAFVRTRRPRRGTTGTEGTEETEGTGMTGNTLPRYVSTPPTPEVAEASVAFVRTQGALAAGGNDAEDRRPRHPSLRGMPPPDVQQGVTAPIVSDPTHGDGDMPGGLDFPPAPLENPYDHGTTSRHGDVPSAASPHLGRTDDRLAPPTDVDGDEPVSVHAHPAPTQDYRRMSTQGETHPHTHTTIPSAPLSTDSPSFSSELNGFHRFFNALHLMPWVTTDRLVVDYPPRTKPTLGPSWYLPAGSAPADPPPPAASHADESPRSPPRHRSHRRATTAGDTPPLLTTLTSYPAFSPLLPPPPTSGSGRRPPAAHGHTPQRSARAHRHHRRSATYHGPAAWTPPPMSMLPAPPAPVYIIHPAPTATPDAGSASSTPVAQMLAPVYMQIQMHSGRGSQLAFVHGASGYAYAYASPIAMPAPAQTVQ</sequence>
<feature type="region of interest" description="Disordered" evidence="1">
    <location>
        <begin position="359"/>
        <end position="461"/>
    </location>
</feature>
<comment type="caution">
    <text evidence="2">The sequence shown here is derived from an EMBL/GenBank/DDBJ whole genome shotgun (WGS) entry which is preliminary data.</text>
</comment>
<feature type="compositionally biased region" description="Basic residues" evidence="1">
    <location>
        <begin position="388"/>
        <end position="397"/>
    </location>
</feature>
<organism evidence="2 3">
    <name type="scientific">Mycena belliarum</name>
    <dbReference type="NCBI Taxonomy" id="1033014"/>
    <lineage>
        <taxon>Eukaryota</taxon>
        <taxon>Fungi</taxon>
        <taxon>Dikarya</taxon>
        <taxon>Basidiomycota</taxon>
        <taxon>Agaricomycotina</taxon>
        <taxon>Agaricomycetes</taxon>
        <taxon>Agaricomycetidae</taxon>
        <taxon>Agaricales</taxon>
        <taxon>Marasmiineae</taxon>
        <taxon>Mycenaceae</taxon>
        <taxon>Mycena</taxon>
    </lineage>
</organism>
<dbReference type="EMBL" id="JARJCN010000034">
    <property type="protein sequence ID" value="KAJ7085480.1"/>
    <property type="molecule type" value="Genomic_DNA"/>
</dbReference>
<evidence type="ECO:0000313" key="2">
    <source>
        <dbReference type="EMBL" id="KAJ7085480.1"/>
    </source>
</evidence>
<dbReference type="Proteomes" id="UP001222325">
    <property type="component" value="Unassembled WGS sequence"/>
</dbReference>
<feature type="compositionally biased region" description="Basic and acidic residues" evidence="1">
    <location>
        <begin position="1"/>
        <end position="10"/>
    </location>
</feature>
<accession>A0AAD6U4I9</accession>
<feature type="compositionally biased region" description="Polar residues" evidence="1">
    <location>
        <begin position="295"/>
        <end position="320"/>
    </location>
</feature>
<feature type="compositionally biased region" description="Basic residues" evidence="1">
    <location>
        <begin position="444"/>
        <end position="454"/>
    </location>
</feature>
<gene>
    <name evidence="2" type="ORF">B0H15DRAFT_376747</name>
</gene>
<protein>
    <submittedName>
        <fullName evidence="2">Uncharacterized protein</fullName>
    </submittedName>
</protein>
<feature type="region of interest" description="Disordered" evidence="1">
    <location>
        <begin position="1"/>
        <end position="85"/>
    </location>
</feature>
<feature type="region of interest" description="Disordered" evidence="1">
    <location>
        <begin position="131"/>
        <end position="166"/>
    </location>
</feature>
<evidence type="ECO:0000313" key="3">
    <source>
        <dbReference type="Proteomes" id="UP001222325"/>
    </source>
</evidence>
<name>A0AAD6U4I9_9AGAR</name>
<feature type="compositionally biased region" description="Pro residues" evidence="1">
    <location>
        <begin position="48"/>
        <end position="62"/>
    </location>
</feature>
<reference evidence="2" key="1">
    <citation type="submission" date="2023-03" db="EMBL/GenBank/DDBJ databases">
        <title>Massive genome expansion in bonnet fungi (Mycena s.s.) driven by repeated elements and novel gene families across ecological guilds.</title>
        <authorList>
            <consortium name="Lawrence Berkeley National Laboratory"/>
            <person name="Harder C.B."/>
            <person name="Miyauchi S."/>
            <person name="Viragh M."/>
            <person name="Kuo A."/>
            <person name="Thoen E."/>
            <person name="Andreopoulos B."/>
            <person name="Lu D."/>
            <person name="Skrede I."/>
            <person name="Drula E."/>
            <person name="Henrissat B."/>
            <person name="Morin E."/>
            <person name="Kohler A."/>
            <person name="Barry K."/>
            <person name="LaButti K."/>
            <person name="Morin E."/>
            <person name="Salamov A."/>
            <person name="Lipzen A."/>
            <person name="Mereny Z."/>
            <person name="Hegedus B."/>
            <person name="Baldrian P."/>
            <person name="Stursova M."/>
            <person name="Weitz H."/>
            <person name="Taylor A."/>
            <person name="Grigoriev I.V."/>
            <person name="Nagy L.G."/>
            <person name="Martin F."/>
            <person name="Kauserud H."/>
        </authorList>
    </citation>
    <scope>NUCLEOTIDE SEQUENCE</scope>
    <source>
        <strain evidence="2">CBHHK173m</strain>
    </source>
</reference>
<feature type="compositionally biased region" description="Low complexity" evidence="1">
    <location>
        <begin position="398"/>
        <end position="415"/>
    </location>
</feature>
<feature type="region of interest" description="Disordered" evidence="1">
    <location>
        <begin position="182"/>
        <end position="320"/>
    </location>
</feature>